<dbReference type="Gene3D" id="3.30.70.1880">
    <property type="entry name" value="Protein of unknown function DUF881"/>
    <property type="match status" value="1"/>
</dbReference>
<comment type="caution">
    <text evidence="3">The sequence shown here is derived from an EMBL/GenBank/DDBJ whole genome shotgun (WGS) entry which is preliminary data.</text>
</comment>
<evidence type="ECO:0000313" key="4">
    <source>
        <dbReference type="Proteomes" id="UP000014387"/>
    </source>
</evidence>
<reference evidence="3 4" key="1">
    <citation type="submission" date="2013-05" db="EMBL/GenBank/DDBJ databases">
        <title>The Genome Sequence of Actinomyces europaeus ACS-120-V-COL10B.</title>
        <authorList>
            <consortium name="The Broad Institute Genomics Platform"/>
            <person name="Earl A."/>
            <person name="Ward D."/>
            <person name="Feldgarden M."/>
            <person name="Gevers D."/>
            <person name="Saerens B."/>
            <person name="Vaneechoutte M."/>
            <person name="Walker B."/>
            <person name="Young S."/>
            <person name="Zeng Q."/>
            <person name="Gargeya S."/>
            <person name="Fitzgerald M."/>
            <person name="Haas B."/>
            <person name="Abouelleil A."/>
            <person name="Allen A.W."/>
            <person name="Alvarado L."/>
            <person name="Arachchi H.M."/>
            <person name="Berlin A.M."/>
            <person name="Chapman S.B."/>
            <person name="Gainer-Dewar J."/>
            <person name="Goldberg J."/>
            <person name="Griggs A."/>
            <person name="Gujja S."/>
            <person name="Hansen M."/>
            <person name="Howarth C."/>
            <person name="Imamovic A."/>
            <person name="Ireland A."/>
            <person name="Larimer J."/>
            <person name="McCowan C."/>
            <person name="Murphy C."/>
            <person name="Pearson M."/>
            <person name="Poon T.W."/>
            <person name="Priest M."/>
            <person name="Roberts A."/>
            <person name="Saif S."/>
            <person name="Shea T."/>
            <person name="Sisk P."/>
            <person name="Sykes S."/>
            <person name="Wortman J."/>
            <person name="Nusbaum C."/>
            <person name="Birren B."/>
        </authorList>
    </citation>
    <scope>NUCLEOTIDE SEQUENCE [LARGE SCALE GENOMIC DNA]</scope>
    <source>
        <strain evidence="3 4">ACS-120-V-Col10b</strain>
    </source>
</reference>
<keyword evidence="2" id="KW-0472">Membrane</keyword>
<comment type="similarity">
    <text evidence="1">Belongs to the UPF0749 family.</text>
</comment>
<evidence type="ECO:0000256" key="1">
    <source>
        <dbReference type="ARBA" id="ARBA00009108"/>
    </source>
</evidence>
<dbReference type="Proteomes" id="UP000014387">
    <property type="component" value="Unassembled WGS sequence"/>
</dbReference>
<evidence type="ECO:0000256" key="2">
    <source>
        <dbReference type="SAM" id="Phobius"/>
    </source>
</evidence>
<dbReference type="InterPro" id="IPR010273">
    <property type="entry name" value="DUF881"/>
</dbReference>
<dbReference type="PANTHER" id="PTHR37313:SF2">
    <property type="entry name" value="UPF0749 PROTEIN YLXX"/>
    <property type="match status" value="1"/>
</dbReference>
<dbReference type="RefSeq" id="WP_016443603.1">
    <property type="nucleotide sequence ID" value="NZ_KE150266.1"/>
</dbReference>
<dbReference type="PANTHER" id="PTHR37313">
    <property type="entry name" value="UPF0749 PROTEIN RV1825"/>
    <property type="match status" value="1"/>
</dbReference>
<dbReference type="Pfam" id="PF05949">
    <property type="entry name" value="DUF881"/>
    <property type="match status" value="1"/>
</dbReference>
<keyword evidence="2" id="KW-1133">Transmembrane helix</keyword>
<feature type="transmembrane region" description="Helical" evidence="2">
    <location>
        <begin position="21"/>
        <end position="39"/>
    </location>
</feature>
<accession>A0A9W5RDN4</accession>
<evidence type="ECO:0008006" key="5">
    <source>
        <dbReference type="Google" id="ProtNLM"/>
    </source>
</evidence>
<gene>
    <name evidence="3" type="ORF">HMPREF9238_00234</name>
</gene>
<organism evidence="3 4">
    <name type="scientific">Gleimia europaea ACS-120-V-Col10b</name>
    <dbReference type="NCBI Taxonomy" id="883069"/>
    <lineage>
        <taxon>Bacteria</taxon>
        <taxon>Bacillati</taxon>
        <taxon>Actinomycetota</taxon>
        <taxon>Actinomycetes</taxon>
        <taxon>Actinomycetales</taxon>
        <taxon>Actinomycetaceae</taxon>
        <taxon>Gleimia</taxon>
    </lineage>
</organism>
<evidence type="ECO:0000313" key="3">
    <source>
        <dbReference type="EMBL" id="EPD30491.1"/>
    </source>
</evidence>
<name>A0A9W5RDN4_9ACTO</name>
<proteinExistence type="inferred from homology"/>
<protein>
    <recommendedName>
        <fullName evidence="5">DUF881 domain-containing protein</fullName>
    </recommendedName>
</protein>
<dbReference type="EMBL" id="AGWN01000001">
    <property type="protein sequence ID" value="EPD30491.1"/>
    <property type="molecule type" value="Genomic_DNA"/>
</dbReference>
<keyword evidence="4" id="KW-1185">Reference proteome</keyword>
<dbReference type="AlphaFoldDB" id="A0A9W5RDN4"/>
<dbReference type="GO" id="GO:0005886">
    <property type="term" value="C:plasma membrane"/>
    <property type="evidence" value="ECO:0007669"/>
    <property type="project" value="TreeGrafter"/>
</dbReference>
<sequence length="241" mass="26309">MKERDLSKRRLRDLLTVRFRPIHLLIGVLLFTLGFAFVAQIKIQRSDPLDGLNEDELVLLLDQLTDAETQLRDEKAELTDQIYKLQSAHSQGQAAVEAAEKERELARILGGTTPVHGPGLVIIVKQGGGPIPAQKFVTMLGELRNSGAEAIELNGNRVVASSYITADENGVLSLSGTELTAPYVWKVIGDADTIQPALDIARGATSQLRAADATVQITRVENIEINSTVTPKTYRYAKPVD</sequence>
<keyword evidence="2" id="KW-0812">Transmembrane</keyword>